<proteinExistence type="predicted"/>
<sequence>MWYFNCWFLQDDKFVELLYNEINTFLGLDEDSVDSAGTLFEMLKAFMRAVARSYLPGAARKLLKCITDLEAAILLRKHSDPRMLTESEKHQLELDRASLHQLIVDEAHKCWIASASQVYKYRVKFSKLLHWLTTCHSEPLIVPRVQDALGQWVKGLQQIATLVAHVYESLDTSKAGLASELDSP</sequence>
<evidence type="ECO:0000313" key="1">
    <source>
        <dbReference type="EMBL" id="KAJ1153607.1"/>
    </source>
</evidence>
<keyword evidence="2" id="KW-1185">Reference proteome</keyword>
<dbReference type="EMBL" id="JANPWB010000009">
    <property type="protein sequence ID" value="KAJ1153607.1"/>
    <property type="molecule type" value="Genomic_DNA"/>
</dbReference>
<gene>
    <name evidence="1" type="ORF">NDU88_006366</name>
</gene>
<reference evidence="1" key="1">
    <citation type="journal article" date="2022" name="bioRxiv">
        <title>Sequencing and chromosome-scale assembly of the giantPleurodeles waltlgenome.</title>
        <authorList>
            <person name="Brown T."/>
            <person name="Elewa A."/>
            <person name="Iarovenko S."/>
            <person name="Subramanian E."/>
            <person name="Araus A.J."/>
            <person name="Petzold A."/>
            <person name="Susuki M."/>
            <person name="Suzuki K.-i.T."/>
            <person name="Hayashi T."/>
            <person name="Toyoda A."/>
            <person name="Oliveira C."/>
            <person name="Osipova E."/>
            <person name="Leigh N.D."/>
            <person name="Simon A."/>
            <person name="Yun M.H."/>
        </authorList>
    </citation>
    <scope>NUCLEOTIDE SEQUENCE</scope>
    <source>
        <strain evidence="1">20211129_DDA</strain>
        <tissue evidence="1">Liver</tissue>
    </source>
</reference>
<accession>A0AAV7RPB7</accession>
<evidence type="ECO:0000313" key="2">
    <source>
        <dbReference type="Proteomes" id="UP001066276"/>
    </source>
</evidence>
<name>A0AAV7RPB7_PLEWA</name>
<comment type="caution">
    <text evidence="1">The sequence shown here is derived from an EMBL/GenBank/DDBJ whole genome shotgun (WGS) entry which is preliminary data.</text>
</comment>
<dbReference type="Proteomes" id="UP001066276">
    <property type="component" value="Chromosome 5"/>
</dbReference>
<protein>
    <submittedName>
        <fullName evidence="1">Uncharacterized protein</fullName>
    </submittedName>
</protein>
<organism evidence="1 2">
    <name type="scientific">Pleurodeles waltl</name>
    <name type="common">Iberian ribbed newt</name>
    <dbReference type="NCBI Taxonomy" id="8319"/>
    <lineage>
        <taxon>Eukaryota</taxon>
        <taxon>Metazoa</taxon>
        <taxon>Chordata</taxon>
        <taxon>Craniata</taxon>
        <taxon>Vertebrata</taxon>
        <taxon>Euteleostomi</taxon>
        <taxon>Amphibia</taxon>
        <taxon>Batrachia</taxon>
        <taxon>Caudata</taxon>
        <taxon>Salamandroidea</taxon>
        <taxon>Salamandridae</taxon>
        <taxon>Pleurodelinae</taxon>
        <taxon>Pleurodeles</taxon>
    </lineage>
</organism>
<dbReference type="AlphaFoldDB" id="A0AAV7RPB7"/>